<dbReference type="GO" id="GO:0005737">
    <property type="term" value="C:cytoplasm"/>
    <property type="evidence" value="ECO:0007669"/>
    <property type="project" value="TreeGrafter"/>
</dbReference>
<proteinExistence type="predicted"/>
<dbReference type="Gene3D" id="3.20.20.140">
    <property type="entry name" value="Metal-dependent hydrolases"/>
    <property type="match status" value="1"/>
</dbReference>
<dbReference type="InterPro" id="IPR032465">
    <property type="entry name" value="ACMSD"/>
</dbReference>
<dbReference type="STRING" id="1178515.SY83_22065"/>
<dbReference type="Proteomes" id="UP000076927">
    <property type="component" value="Chromosome"/>
</dbReference>
<reference evidence="3 4" key="1">
    <citation type="submission" date="2015-01" db="EMBL/GenBank/DDBJ databases">
        <title>Paenibacillus swuensis/DY6/whole genome sequencing.</title>
        <authorList>
            <person name="Kim M.K."/>
            <person name="Srinivasan S."/>
            <person name="Lee J.-J."/>
        </authorList>
    </citation>
    <scope>NUCLEOTIDE SEQUENCE [LARGE SCALE GENOMIC DNA]</scope>
    <source>
        <strain evidence="3 4">DY6</strain>
    </source>
</reference>
<protein>
    <recommendedName>
        <fullName evidence="2">Amidohydrolase-related domain-containing protein</fullName>
    </recommendedName>
</protein>
<evidence type="ECO:0000313" key="4">
    <source>
        <dbReference type="Proteomes" id="UP000076927"/>
    </source>
</evidence>
<dbReference type="OrthoDB" id="9777673at2"/>
<dbReference type="GO" id="GO:0019748">
    <property type="term" value="P:secondary metabolic process"/>
    <property type="evidence" value="ECO:0007669"/>
    <property type="project" value="TreeGrafter"/>
</dbReference>
<dbReference type="GO" id="GO:0016787">
    <property type="term" value="F:hydrolase activity"/>
    <property type="evidence" value="ECO:0007669"/>
    <property type="project" value="InterPro"/>
</dbReference>
<dbReference type="EMBL" id="CP011388">
    <property type="protein sequence ID" value="ANE48522.1"/>
    <property type="molecule type" value="Genomic_DNA"/>
</dbReference>
<evidence type="ECO:0000256" key="1">
    <source>
        <dbReference type="ARBA" id="ARBA00023239"/>
    </source>
</evidence>
<accession>A0A172TNG9</accession>
<dbReference type="AlphaFoldDB" id="A0A172TNG9"/>
<organism evidence="3 4">
    <name type="scientific">Paenibacillus swuensis</name>
    <dbReference type="NCBI Taxonomy" id="1178515"/>
    <lineage>
        <taxon>Bacteria</taxon>
        <taxon>Bacillati</taxon>
        <taxon>Bacillota</taxon>
        <taxon>Bacilli</taxon>
        <taxon>Bacillales</taxon>
        <taxon>Paenibacillaceae</taxon>
        <taxon>Paenibacillus</taxon>
    </lineage>
</organism>
<dbReference type="RefSeq" id="WP_068610482.1">
    <property type="nucleotide sequence ID" value="NZ_CP011388.1"/>
</dbReference>
<dbReference type="PATRIC" id="fig|1178515.4.peg.4473"/>
<dbReference type="PANTHER" id="PTHR21240:SF28">
    <property type="entry name" value="ISO-OROTATE DECARBOXYLASE (EUROFUNG)"/>
    <property type="match status" value="1"/>
</dbReference>
<dbReference type="Pfam" id="PF04909">
    <property type="entry name" value="Amidohydro_2"/>
    <property type="match status" value="1"/>
</dbReference>
<keyword evidence="4" id="KW-1185">Reference proteome</keyword>
<sequence length="361" mass="41134">MGRRKIIDCDIHHQLGEVKDLFPYLSQHYRSQVETWGLQLPSLPTLNGGVQGRRVDSFPPNGNPPASDLSFLAKQLMDEFNVEYGILTGEFQPVTTTPDANYAAALCSAYNDFTVEHWLEKDKRMKGSVLIPIQDPLLAAKEIDRVGKHKDVVQVIAPSGAKSLYGQRYYNPIYEACERNDLPFTIHIGMEGFGINPSPTGAGHPSYYIEYRALRPQLIMAHLASFIFEGVFERFPNLKVVLLEAGVFWIVPYLWRLDQDWIGLRYQTPWVKKKPSEYFMDHVYIGSQPIETGPNPAAFKQMLEWMNGKEKLLFCSDYPHWDFDSPAMALPKLDEETSANIYYNNAARLYKLGSWAKEGSV</sequence>
<feature type="domain" description="Amidohydrolase-related" evidence="2">
    <location>
        <begin position="8"/>
        <end position="352"/>
    </location>
</feature>
<evidence type="ECO:0000259" key="2">
    <source>
        <dbReference type="Pfam" id="PF04909"/>
    </source>
</evidence>
<evidence type="ECO:0000313" key="3">
    <source>
        <dbReference type="EMBL" id="ANE48522.1"/>
    </source>
</evidence>
<dbReference type="KEGG" id="pswu:SY83_22065"/>
<dbReference type="GO" id="GO:0016831">
    <property type="term" value="F:carboxy-lyase activity"/>
    <property type="evidence" value="ECO:0007669"/>
    <property type="project" value="InterPro"/>
</dbReference>
<dbReference type="PANTHER" id="PTHR21240">
    <property type="entry name" value="2-AMINO-3-CARBOXYLMUCONATE-6-SEMIALDEHYDE DECARBOXYLASE"/>
    <property type="match status" value="1"/>
</dbReference>
<dbReference type="InterPro" id="IPR032466">
    <property type="entry name" value="Metal_Hydrolase"/>
</dbReference>
<dbReference type="SUPFAM" id="SSF51556">
    <property type="entry name" value="Metallo-dependent hydrolases"/>
    <property type="match status" value="1"/>
</dbReference>
<gene>
    <name evidence="3" type="ORF">SY83_22065</name>
</gene>
<keyword evidence="1" id="KW-0456">Lyase</keyword>
<dbReference type="InterPro" id="IPR006680">
    <property type="entry name" value="Amidohydro-rel"/>
</dbReference>
<name>A0A172TNG9_9BACL</name>